<feature type="transmembrane region" description="Helical" evidence="7">
    <location>
        <begin position="154"/>
        <end position="175"/>
    </location>
</feature>
<feature type="domain" description="Major facilitator superfamily (MFS) profile" evidence="8">
    <location>
        <begin position="27"/>
        <end position="408"/>
    </location>
</feature>
<dbReference type="InterPro" id="IPR036259">
    <property type="entry name" value="MFS_trans_sf"/>
</dbReference>
<dbReference type="RefSeq" id="WP_146322077.1">
    <property type="nucleotide sequence ID" value="NZ_CP042305.1"/>
</dbReference>
<name>A0A5B8M6Q3_9MICO</name>
<feature type="transmembrane region" description="Helical" evidence="7">
    <location>
        <begin position="26"/>
        <end position="52"/>
    </location>
</feature>
<evidence type="ECO:0000313" key="10">
    <source>
        <dbReference type="Proteomes" id="UP000320216"/>
    </source>
</evidence>
<evidence type="ECO:0000256" key="5">
    <source>
        <dbReference type="ARBA" id="ARBA00022989"/>
    </source>
</evidence>
<evidence type="ECO:0000259" key="8">
    <source>
        <dbReference type="PROSITE" id="PS50850"/>
    </source>
</evidence>
<evidence type="ECO:0000313" key="9">
    <source>
        <dbReference type="EMBL" id="QDZ16073.1"/>
    </source>
</evidence>
<keyword evidence="4 7" id="KW-0812">Transmembrane</keyword>
<feature type="transmembrane region" description="Helical" evidence="7">
    <location>
        <begin position="317"/>
        <end position="343"/>
    </location>
</feature>
<dbReference type="PROSITE" id="PS50850">
    <property type="entry name" value="MFS"/>
    <property type="match status" value="1"/>
</dbReference>
<feature type="transmembrane region" description="Helical" evidence="7">
    <location>
        <begin position="261"/>
        <end position="283"/>
    </location>
</feature>
<dbReference type="PANTHER" id="PTHR23517">
    <property type="entry name" value="RESISTANCE PROTEIN MDTM, PUTATIVE-RELATED-RELATED"/>
    <property type="match status" value="1"/>
</dbReference>
<dbReference type="SUPFAM" id="SSF103473">
    <property type="entry name" value="MFS general substrate transporter"/>
    <property type="match status" value="1"/>
</dbReference>
<feature type="transmembrane region" description="Helical" evidence="7">
    <location>
        <begin position="385"/>
        <end position="404"/>
    </location>
</feature>
<feature type="transmembrane region" description="Helical" evidence="7">
    <location>
        <begin position="58"/>
        <end position="80"/>
    </location>
</feature>
<dbReference type="GO" id="GO:0005886">
    <property type="term" value="C:plasma membrane"/>
    <property type="evidence" value="ECO:0007669"/>
    <property type="project" value="UniProtKB-SubCell"/>
</dbReference>
<protein>
    <submittedName>
        <fullName evidence="9">MFS transporter</fullName>
    </submittedName>
</protein>
<reference evidence="9 10" key="1">
    <citation type="submission" date="2019-07" db="EMBL/GenBank/DDBJ databases">
        <title>Full genome sequence of Humibacter sp. WJ7-1.</title>
        <authorList>
            <person name="Im W.-T."/>
        </authorList>
    </citation>
    <scope>NUCLEOTIDE SEQUENCE [LARGE SCALE GENOMIC DNA]</scope>
    <source>
        <strain evidence="9 10">WJ7-1</strain>
    </source>
</reference>
<dbReference type="Proteomes" id="UP000320216">
    <property type="component" value="Chromosome"/>
</dbReference>
<keyword evidence="5 7" id="KW-1133">Transmembrane helix</keyword>
<feature type="transmembrane region" description="Helical" evidence="7">
    <location>
        <begin position="222"/>
        <end position="249"/>
    </location>
</feature>
<dbReference type="InterPro" id="IPR020846">
    <property type="entry name" value="MFS_dom"/>
</dbReference>
<gene>
    <name evidence="9" type="ORF">FPZ11_16025</name>
</gene>
<proteinExistence type="predicted"/>
<organism evidence="9 10">
    <name type="scientific">Humibacter ginsenosidimutans</name>
    <dbReference type="NCBI Taxonomy" id="2599293"/>
    <lineage>
        <taxon>Bacteria</taxon>
        <taxon>Bacillati</taxon>
        <taxon>Actinomycetota</taxon>
        <taxon>Actinomycetes</taxon>
        <taxon>Micrococcales</taxon>
        <taxon>Microbacteriaceae</taxon>
        <taxon>Humibacter</taxon>
    </lineage>
</organism>
<evidence type="ECO:0000256" key="1">
    <source>
        <dbReference type="ARBA" id="ARBA00004651"/>
    </source>
</evidence>
<dbReference type="InterPro" id="IPR011701">
    <property type="entry name" value="MFS"/>
</dbReference>
<evidence type="ECO:0000256" key="3">
    <source>
        <dbReference type="ARBA" id="ARBA00022475"/>
    </source>
</evidence>
<evidence type="ECO:0000256" key="4">
    <source>
        <dbReference type="ARBA" id="ARBA00022692"/>
    </source>
</evidence>
<dbReference type="GO" id="GO:0022857">
    <property type="term" value="F:transmembrane transporter activity"/>
    <property type="evidence" value="ECO:0007669"/>
    <property type="project" value="InterPro"/>
</dbReference>
<feature type="transmembrane region" description="Helical" evidence="7">
    <location>
        <begin position="92"/>
        <end position="111"/>
    </location>
</feature>
<evidence type="ECO:0000256" key="6">
    <source>
        <dbReference type="ARBA" id="ARBA00023136"/>
    </source>
</evidence>
<evidence type="ECO:0000256" key="2">
    <source>
        <dbReference type="ARBA" id="ARBA00022448"/>
    </source>
</evidence>
<comment type="subcellular location">
    <subcellularLocation>
        <location evidence="1">Cell membrane</location>
        <topology evidence="1">Multi-pass membrane protein</topology>
    </subcellularLocation>
</comment>
<evidence type="ECO:0000256" key="7">
    <source>
        <dbReference type="SAM" id="Phobius"/>
    </source>
</evidence>
<dbReference type="AlphaFoldDB" id="A0A5B8M6Q3"/>
<keyword evidence="3" id="KW-1003">Cell membrane</keyword>
<keyword evidence="6 7" id="KW-0472">Membrane</keyword>
<feature type="transmembrane region" description="Helical" evidence="7">
    <location>
        <begin position="181"/>
        <end position="201"/>
    </location>
</feature>
<dbReference type="InterPro" id="IPR050171">
    <property type="entry name" value="MFS_Transporters"/>
</dbReference>
<accession>A0A5B8M6Q3</accession>
<keyword evidence="10" id="KW-1185">Reference proteome</keyword>
<feature type="transmembrane region" description="Helical" evidence="7">
    <location>
        <begin position="355"/>
        <end position="379"/>
    </location>
</feature>
<dbReference type="Pfam" id="PF07690">
    <property type="entry name" value="MFS_1"/>
    <property type="match status" value="1"/>
</dbReference>
<sequence>MTAVDASPETSNLSEVHARAPRRAGLAFWTAAAVIVVALWASGSPAMVYPLYERVWQLSPAVTTSVFAVYPVVLIVVLLLFGDLSDHIGRRVAILIGLGSIIVGVLTFALAPSVEWLFVGRVFQGLGVGLSLSPAGAALVELDRTGKRASTVNTVAIAVGLTLATVVGGALVQYGPAPRALTFWVLLGVVVVVAAAAAFLPRHVRDDSLAPWRPRPIRVPKAMRGILATAALAITLSFAVGSVFISLGAQIAKDVLHTENALVAGVVLAIGSAVSGVVSVAFGRMPARTAAILGGVLGALSIIALVASAYASSLPLFMTASLLFGGSSALVFLGGLGLIAANAAPHHRAGTLSMAYLFAYIGQVVTSVGLGVLATTIGLRAGLDIVGPALLVLALATIAVAALLGRRQSSAQASAAARGNVPTCPTKALSVD</sequence>
<keyword evidence="2" id="KW-0813">Transport</keyword>
<feature type="transmembrane region" description="Helical" evidence="7">
    <location>
        <begin position="123"/>
        <end position="142"/>
    </location>
</feature>
<dbReference type="PANTHER" id="PTHR23517:SF3">
    <property type="entry name" value="INTEGRAL MEMBRANE TRANSPORT PROTEIN"/>
    <property type="match status" value="1"/>
</dbReference>
<dbReference type="KEGG" id="huw:FPZ11_16025"/>
<dbReference type="EMBL" id="CP042305">
    <property type="protein sequence ID" value="QDZ16073.1"/>
    <property type="molecule type" value="Genomic_DNA"/>
</dbReference>
<feature type="transmembrane region" description="Helical" evidence="7">
    <location>
        <begin position="290"/>
        <end position="311"/>
    </location>
</feature>
<dbReference type="Gene3D" id="1.20.1250.20">
    <property type="entry name" value="MFS general substrate transporter like domains"/>
    <property type="match status" value="1"/>
</dbReference>
<dbReference type="OrthoDB" id="3177957at2"/>